<dbReference type="EMBL" id="PYGI01000019">
    <property type="protein sequence ID" value="PSL12177.1"/>
    <property type="molecule type" value="Genomic_DNA"/>
</dbReference>
<dbReference type="OrthoDB" id="5520910at2"/>
<accession>A0A2P8ERR8</accession>
<dbReference type="GO" id="GO:0009055">
    <property type="term" value="F:electron transfer activity"/>
    <property type="evidence" value="ECO:0007669"/>
    <property type="project" value="InterPro"/>
</dbReference>
<keyword evidence="2 7" id="KW-0349">Heme</keyword>
<comment type="caution">
    <text evidence="9">The sequence shown here is derived from an EMBL/GenBank/DDBJ whole genome shotgun (WGS) entry which is preliminary data.</text>
</comment>
<dbReference type="Pfam" id="PF01322">
    <property type="entry name" value="Cytochrom_C_2"/>
    <property type="match status" value="1"/>
</dbReference>
<organism evidence="9 10">
    <name type="scientific">Marinobacterium halophilum</name>
    <dbReference type="NCBI Taxonomy" id="267374"/>
    <lineage>
        <taxon>Bacteria</taxon>
        <taxon>Pseudomonadati</taxon>
        <taxon>Pseudomonadota</taxon>
        <taxon>Gammaproteobacteria</taxon>
        <taxon>Oceanospirillales</taxon>
        <taxon>Oceanospirillaceae</taxon>
        <taxon>Marinobacterium</taxon>
    </lineage>
</organism>
<evidence type="ECO:0000256" key="3">
    <source>
        <dbReference type="ARBA" id="ARBA00022723"/>
    </source>
</evidence>
<dbReference type="GO" id="GO:0022900">
    <property type="term" value="P:electron transport chain"/>
    <property type="evidence" value="ECO:0007669"/>
    <property type="project" value="InterPro"/>
</dbReference>
<comment type="PTM">
    <text evidence="7">Binds 1 heme group per subunit.</text>
</comment>
<feature type="chain" id="PRO_5015148599" evidence="8">
    <location>
        <begin position="22"/>
        <end position="149"/>
    </location>
</feature>
<feature type="binding site" description="covalent" evidence="7">
    <location>
        <position position="143"/>
    </location>
    <ligand>
        <name>heme c</name>
        <dbReference type="ChEBI" id="CHEBI:61717"/>
    </ligand>
</feature>
<sequence>MKANVILSAVLLSLSASMVQAESATDKAIEYRQGVYRAMDWNLSPLAAMVQGRVDFDGEVFAQRAERIALLGSIVAEGFADAESVRGDTRASYRIWEGRERFDELMAQMQQRSRALQQAAAAGQGRDELRPLLGQLGQSCKACHDRFRD</sequence>
<name>A0A2P8ERR8_9GAMM</name>
<dbReference type="InterPro" id="IPR012127">
    <property type="entry name" value="Cyt_c_prime"/>
</dbReference>
<dbReference type="GO" id="GO:0042597">
    <property type="term" value="C:periplasmic space"/>
    <property type="evidence" value="ECO:0007669"/>
    <property type="project" value="InterPro"/>
</dbReference>
<dbReference type="GO" id="GO:0020037">
    <property type="term" value="F:heme binding"/>
    <property type="evidence" value="ECO:0007669"/>
    <property type="project" value="InterPro"/>
</dbReference>
<dbReference type="Proteomes" id="UP000242133">
    <property type="component" value="Unassembled WGS sequence"/>
</dbReference>
<evidence type="ECO:0000256" key="7">
    <source>
        <dbReference type="PIRSR" id="PIRSR000027-2"/>
    </source>
</evidence>
<dbReference type="RefSeq" id="WP_106592579.1">
    <property type="nucleotide sequence ID" value="NZ_PYGI01000019.1"/>
</dbReference>
<gene>
    <name evidence="9" type="ORF">CLV44_11911</name>
</gene>
<dbReference type="AlphaFoldDB" id="A0A2P8ERR8"/>
<keyword evidence="8" id="KW-0732">Signal</keyword>
<feature type="binding site" description="covalent" evidence="7">
    <location>
        <position position="140"/>
    </location>
    <ligand>
        <name>heme c</name>
        <dbReference type="ChEBI" id="CHEBI:61717"/>
    </ligand>
</feature>
<dbReference type="InterPro" id="IPR010980">
    <property type="entry name" value="Cyt_c/b562"/>
</dbReference>
<keyword evidence="3 6" id="KW-0479">Metal-binding</keyword>
<evidence type="ECO:0000256" key="2">
    <source>
        <dbReference type="ARBA" id="ARBA00022617"/>
    </source>
</evidence>
<evidence type="ECO:0000256" key="1">
    <source>
        <dbReference type="ARBA" id="ARBA00022448"/>
    </source>
</evidence>
<proteinExistence type="predicted"/>
<dbReference type="PROSITE" id="PS51009">
    <property type="entry name" value="CYTCII"/>
    <property type="match status" value="1"/>
</dbReference>
<evidence type="ECO:0000256" key="6">
    <source>
        <dbReference type="PIRSR" id="PIRSR000027-1"/>
    </source>
</evidence>
<evidence type="ECO:0000256" key="8">
    <source>
        <dbReference type="SAM" id="SignalP"/>
    </source>
</evidence>
<evidence type="ECO:0000313" key="9">
    <source>
        <dbReference type="EMBL" id="PSL12177.1"/>
    </source>
</evidence>
<dbReference type="Gene3D" id="1.20.120.10">
    <property type="entry name" value="Cytochrome c/b562"/>
    <property type="match status" value="1"/>
</dbReference>
<feature type="binding site" description="axial binding residue" evidence="6">
    <location>
        <position position="144"/>
    </location>
    <ligand>
        <name>heme c</name>
        <dbReference type="ChEBI" id="CHEBI:61717"/>
    </ligand>
    <ligandPart>
        <name>Fe</name>
        <dbReference type="ChEBI" id="CHEBI:18248"/>
    </ligandPart>
</feature>
<keyword evidence="5 6" id="KW-0408">Iron</keyword>
<keyword evidence="10" id="KW-1185">Reference proteome</keyword>
<dbReference type="GO" id="GO:0005506">
    <property type="term" value="F:iron ion binding"/>
    <property type="evidence" value="ECO:0007669"/>
    <property type="project" value="InterPro"/>
</dbReference>
<evidence type="ECO:0000256" key="4">
    <source>
        <dbReference type="ARBA" id="ARBA00022982"/>
    </source>
</evidence>
<keyword evidence="4" id="KW-0249">Electron transport</keyword>
<protein>
    <submittedName>
        <fullName evidence="9">Cytochrome c556</fullName>
    </submittedName>
</protein>
<evidence type="ECO:0000313" key="10">
    <source>
        <dbReference type="Proteomes" id="UP000242133"/>
    </source>
</evidence>
<feature type="signal peptide" evidence="8">
    <location>
        <begin position="1"/>
        <end position="21"/>
    </location>
</feature>
<dbReference type="InterPro" id="IPR002321">
    <property type="entry name" value="Cyt_c_II"/>
</dbReference>
<dbReference type="SUPFAM" id="SSF47175">
    <property type="entry name" value="Cytochromes"/>
    <property type="match status" value="1"/>
</dbReference>
<keyword evidence="1" id="KW-0813">Transport</keyword>
<evidence type="ECO:0000256" key="5">
    <source>
        <dbReference type="ARBA" id="ARBA00023004"/>
    </source>
</evidence>
<dbReference type="PIRSF" id="PIRSF000027">
    <property type="entry name" value="Cytc_c_prime"/>
    <property type="match status" value="1"/>
</dbReference>
<reference evidence="9 10" key="1">
    <citation type="submission" date="2018-03" db="EMBL/GenBank/DDBJ databases">
        <title>Genomic Encyclopedia of Archaeal and Bacterial Type Strains, Phase II (KMG-II): from individual species to whole genera.</title>
        <authorList>
            <person name="Goeker M."/>
        </authorList>
    </citation>
    <scope>NUCLEOTIDE SEQUENCE [LARGE SCALE GENOMIC DNA]</scope>
    <source>
        <strain evidence="9 10">DSM 17586</strain>
    </source>
</reference>